<feature type="region of interest" description="Disordered" evidence="1">
    <location>
        <begin position="49"/>
        <end position="174"/>
    </location>
</feature>
<protein>
    <submittedName>
        <fullName evidence="2">Uncharacterized protein</fullName>
    </submittedName>
</protein>
<feature type="compositionally biased region" description="Polar residues" evidence="1">
    <location>
        <begin position="121"/>
        <end position="153"/>
    </location>
</feature>
<accession>A0A1C3KK89</accession>
<dbReference type="Proteomes" id="UP000243200">
    <property type="component" value="Unassembled WGS sequence"/>
</dbReference>
<feature type="region of interest" description="Disordered" evidence="1">
    <location>
        <begin position="18"/>
        <end position="37"/>
    </location>
</feature>
<feature type="compositionally biased region" description="Polar residues" evidence="1">
    <location>
        <begin position="163"/>
        <end position="174"/>
    </location>
</feature>
<dbReference type="AlphaFoldDB" id="A0A1C3KK89"/>
<feature type="compositionally biased region" description="Low complexity" evidence="1">
    <location>
        <begin position="24"/>
        <end position="37"/>
    </location>
</feature>
<dbReference type="EMBL" id="FLRJ01000692">
    <property type="protein sequence ID" value="SBT74365.1"/>
    <property type="molecule type" value="Genomic_DNA"/>
</dbReference>
<reference evidence="2 3" key="1">
    <citation type="submission" date="2016-06" db="EMBL/GenBank/DDBJ databases">
        <authorList>
            <consortium name="Pathogen Informatics"/>
        </authorList>
    </citation>
    <scope>NUCLEOTIDE SEQUENCE [LARGE SCALE GENOMIC DNA]</scope>
</reference>
<gene>
    <name evidence="2" type="primary">PowCR01_000209800</name>
    <name evidence="2" type="ORF">POWCR01_000209800</name>
</gene>
<feature type="compositionally biased region" description="Polar residues" evidence="1">
    <location>
        <begin position="49"/>
        <end position="69"/>
    </location>
</feature>
<proteinExistence type="predicted"/>
<dbReference type="VEuPathDB" id="PlasmoDB:POWCR01_000209800"/>
<sequence>MALNLSLFQRKTPALNVDPAEGHITTSAPSTTTVTTTTTARAPVTISTMSTTQETVSPIKQVLSTSSYPRPSRATEASGPITTDTIDRDSGTKSAKDVSLKPKDPIQEPEDPLSKEKQQKLVHQSRTHITTPDNNPQKTSDYANQHIKQNAIQNPHRKGVISPTFNTIGASVNS</sequence>
<evidence type="ECO:0000313" key="2">
    <source>
        <dbReference type="EMBL" id="SBT74365.1"/>
    </source>
</evidence>
<name>A0A1C3KK89_PLAOA</name>
<evidence type="ECO:0000313" key="3">
    <source>
        <dbReference type="Proteomes" id="UP000243200"/>
    </source>
</evidence>
<evidence type="ECO:0000256" key="1">
    <source>
        <dbReference type="SAM" id="MobiDB-lite"/>
    </source>
</evidence>
<feature type="compositionally biased region" description="Basic and acidic residues" evidence="1">
    <location>
        <begin position="85"/>
        <end position="119"/>
    </location>
</feature>
<organism evidence="2 3">
    <name type="scientific">Plasmodium ovale</name>
    <name type="common">malaria parasite P. ovale</name>
    <dbReference type="NCBI Taxonomy" id="36330"/>
    <lineage>
        <taxon>Eukaryota</taxon>
        <taxon>Sar</taxon>
        <taxon>Alveolata</taxon>
        <taxon>Apicomplexa</taxon>
        <taxon>Aconoidasida</taxon>
        <taxon>Haemosporida</taxon>
        <taxon>Plasmodiidae</taxon>
        <taxon>Plasmodium</taxon>
        <taxon>Plasmodium (Plasmodium)</taxon>
    </lineage>
</organism>